<dbReference type="Pfam" id="PF01590">
    <property type="entry name" value="GAF"/>
    <property type="match status" value="1"/>
</dbReference>
<keyword evidence="2" id="KW-0067">ATP-binding</keyword>
<accession>A0A382R9G4</accession>
<organism evidence="6">
    <name type="scientific">marine metagenome</name>
    <dbReference type="NCBI Taxonomy" id="408172"/>
    <lineage>
        <taxon>unclassified sequences</taxon>
        <taxon>metagenomes</taxon>
        <taxon>ecological metagenomes</taxon>
    </lineage>
</organism>
<dbReference type="SUPFAM" id="SSF52540">
    <property type="entry name" value="P-loop containing nucleoside triphosphate hydrolases"/>
    <property type="match status" value="1"/>
</dbReference>
<dbReference type="GO" id="GO:0005524">
    <property type="term" value="F:ATP binding"/>
    <property type="evidence" value="ECO:0007669"/>
    <property type="project" value="UniProtKB-KW"/>
</dbReference>
<dbReference type="Gene3D" id="3.30.450.40">
    <property type="match status" value="1"/>
</dbReference>
<dbReference type="InterPro" id="IPR025662">
    <property type="entry name" value="Sigma_54_int_dom_ATP-bd_1"/>
</dbReference>
<proteinExistence type="predicted"/>
<dbReference type="AlphaFoldDB" id="A0A382R9G4"/>
<feature type="non-terminal residue" evidence="6">
    <location>
        <position position="281"/>
    </location>
</feature>
<keyword evidence="1" id="KW-0547">Nucleotide-binding</keyword>
<keyword evidence="3" id="KW-0805">Transcription regulation</keyword>
<evidence type="ECO:0000259" key="5">
    <source>
        <dbReference type="PROSITE" id="PS50045"/>
    </source>
</evidence>
<evidence type="ECO:0000256" key="4">
    <source>
        <dbReference type="ARBA" id="ARBA00023163"/>
    </source>
</evidence>
<dbReference type="InterPro" id="IPR029016">
    <property type="entry name" value="GAF-like_dom_sf"/>
</dbReference>
<evidence type="ECO:0000256" key="1">
    <source>
        <dbReference type="ARBA" id="ARBA00022741"/>
    </source>
</evidence>
<evidence type="ECO:0000256" key="3">
    <source>
        <dbReference type="ARBA" id="ARBA00023015"/>
    </source>
</evidence>
<sequence>MNQSKPPISDQQLLSALLEIGEFLGSGSEFEDSLRAILRVLSDRLRMNRGTMSLLQEGGDRQEVAIDIAYGLSQDEIDRGRYKVGEGITGRVVASGKPVIVPRISSEPLFLDRTGSRSTSEKTHTSFICVPIPLKAKVVGTLSADCPYTDDVTLQANVRFLSIVAAMVAQNVASRQRAQEQWATLLDENQRLQSQLKDRHRPTNILGNSRPMQEVGDLVGMVAPSDATVLLRGESGTGKELVADALHYHSLRAPKPFVKVHIAALPESLVESELFGHEKGA</sequence>
<dbReference type="InterPro" id="IPR003018">
    <property type="entry name" value="GAF"/>
</dbReference>
<keyword evidence="4" id="KW-0804">Transcription</keyword>
<gene>
    <name evidence="6" type="ORF">METZ01_LOCUS346834</name>
</gene>
<evidence type="ECO:0000313" key="6">
    <source>
        <dbReference type="EMBL" id="SVC93980.1"/>
    </source>
</evidence>
<dbReference type="SMART" id="SM00065">
    <property type="entry name" value="GAF"/>
    <property type="match status" value="1"/>
</dbReference>
<dbReference type="EMBL" id="UINC01119858">
    <property type="protein sequence ID" value="SVC93980.1"/>
    <property type="molecule type" value="Genomic_DNA"/>
</dbReference>
<dbReference type="PANTHER" id="PTHR32071">
    <property type="entry name" value="TRANSCRIPTIONAL REGULATORY PROTEIN"/>
    <property type="match status" value="1"/>
</dbReference>
<dbReference type="Gene3D" id="3.40.50.300">
    <property type="entry name" value="P-loop containing nucleotide triphosphate hydrolases"/>
    <property type="match status" value="1"/>
</dbReference>
<protein>
    <recommendedName>
        <fullName evidence="5">Sigma-54 factor interaction domain-containing protein</fullName>
    </recommendedName>
</protein>
<dbReference type="SUPFAM" id="SSF55781">
    <property type="entry name" value="GAF domain-like"/>
    <property type="match status" value="1"/>
</dbReference>
<reference evidence="6" key="1">
    <citation type="submission" date="2018-05" db="EMBL/GenBank/DDBJ databases">
        <authorList>
            <person name="Lanie J.A."/>
            <person name="Ng W.-L."/>
            <person name="Kazmierczak K.M."/>
            <person name="Andrzejewski T.M."/>
            <person name="Davidsen T.M."/>
            <person name="Wayne K.J."/>
            <person name="Tettelin H."/>
            <person name="Glass J.I."/>
            <person name="Rusch D."/>
            <person name="Podicherti R."/>
            <person name="Tsui H.-C.T."/>
            <person name="Winkler M.E."/>
        </authorList>
    </citation>
    <scope>NUCLEOTIDE SEQUENCE</scope>
</reference>
<feature type="domain" description="Sigma-54 factor interaction" evidence="5">
    <location>
        <begin position="205"/>
        <end position="281"/>
    </location>
</feature>
<dbReference type="InterPro" id="IPR027417">
    <property type="entry name" value="P-loop_NTPase"/>
</dbReference>
<dbReference type="Pfam" id="PF00158">
    <property type="entry name" value="Sigma54_activat"/>
    <property type="match status" value="1"/>
</dbReference>
<dbReference type="PROSITE" id="PS00675">
    <property type="entry name" value="SIGMA54_INTERACT_1"/>
    <property type="match status" value="1"/>
</dbReference>
<dbReference type="GO" id="GO:0003677">
    <property type="term" value="F:DNA binding"/>
    <property type="evidence" value="ECO:0007669"/>
    <property type="project" value="UniProtKB-KW"/>
</dbReference>
<dbReference type="CDD" id="cd00009">
    <property type="entry name" value="AAA"/>
    <property type="match status" value="1"/>
</dbReference>
<dbReference type="GO" id="GO:0006355">
    <property type="term" value="P:regulation of DNA-templated transcription"/>
    <property type="evidence" value="ECO:0007669"/>
    <property type="project" value="InterPro"/>
</dbReference>
<name>A0A382R9G4_9ZZZZ</name>
<dbReference type="InterPro" id="IPR002078">
    <property type="entry name" value="Sigma_54_int"/>
</dbReference>
<dbReference type="PROSITE" id="PS50045">
    <property type="entry name" value="SIGMA54_INTERACT_4"/>
    <property type="match status" value="1"/>
</dbReference>
<dbReference type="PANTHER" id="PTHR32071:SF113">
    <property type="entry name" value="ALGINATE BIOSYNTHESIS TRANSCRIPTIONAL REGULATORY PROTEIN ALGB"/>
    <property type="match status" value="1"/>
</dbReference>
<evidence type="ECO:0000256" key="2">
    <source>
        <dbReference type="ARBA" id="ARBA00022840"/>
    </source>
</evidence>